<feature type="region of interest" description="Disordered" evidence="1">
    <location>
        <begin position="182"/>
        <end position="206"/>
    </location>
</feature>
<keyword evidence="4" id="KW-1185">Reference proteome</keyword>
<proteinExistence type="predicted"/>
<dbReference type="Proteomes" id="UP001516351">
    <property type="component" value="Unassembled WGS sequence"/>
</dbReference>
<dbReference type="EMBL" id="JABXXV010000006">
    <property type="protein sequence ID" value="NVN47444.1"/>
    <property type="molecule type" value="Genomic_DNA"/>
</dbReference>
<evidence type="ECO:0000256" key="2">
    <source>
        <dbReference type="SAM" id="Phobius"/>
    </source>
</evidence>
<keyword evidence="2" id="KW-1133">Transmembrane helix</keyword>
<name>A0ABX2P793_9PROT</name>
<dbReference type="SUPFAM" id="SSF47413">
    <property type="entry name" value="lambda repressor-like DNA-binding domains"/>
    <property type="match status" value="1"/>
</dbReference>
<keyword evidence="2" id="KW-0812">Transmembrane</keyword>
<evidence type="ECO:0000256" key="1">
    <source>
        <dbReference type="SAM" id="MobiDB-lite"/>
    </source>
</evidence>
<evidence type="ECO:0000313" key="4">
    <source>
        <dbReference type="Proteomes" id="UP001516351"/>
    </source>
</evidence>
<organism evidence="3 4">
    <name type="scientific">Asaia spathodeae</name>
    <dbReference type="NCBI Taxonomy" id="657016"/>
    <lineage>
        <taxon>Bacteria</taxon>
        <taxon>Pseudomonadati</taxon>
        <taxon>Pseudomonadota</taxon>
        <taxon>Alphaproteobacteria</taxon>
        <taxon>Acetobacterales</taxon>
        <taxon>Acetobacteraceae</taxon>
        <taxon>Asaia</taxon>
    </lineage>
</organism>
<feature type="transmembrane region" description="Helical" evidence="2">
    <location>
        <begin position="17"/>
        <end position="37"/>
    </location>
</feature>
<keyword evidence="2" id="KW-0472">Membrane</keyword>
<sequence>MYTATLVHRPVSGPRPLHAAVGVIAFALGGTGSIYAFSQANAWGPVLDARIPNFSVRTLGVSTARPDIRSAAEHIANIRQVLNPAIADLVSVFGVSRQAIYKWISGESTPEDNKLERIRSLSLAADAFQKAQVMRASSLLKMKAFDGQSLLDLVSVGNLADSHIQALISEAQVMDAAYSRSGLGKSKARPSDDWRTELSIPGSSEG</sequence>
<comment type="caution">
    <text evidence="3">The sequence shown here is derived from an EMBL/GenBank/DDBJ whole genome shotgun (WGS) entry which is preliminary data.</text>
</comment>
<reference evidence="3 4" key="1">
    <citation type="submission" date="2020-06" db="EMBL/GenBank/DDBJ databases">
        <title>Synonyms of Asaia species.</title>
        <authorList>
            <person name="Sombolestani A."/>
        </authorList>
    </citation>
    <scope>NUCLEOTIDE SEQUENCE [LARGE SCALE GENOMIC DNA]</scope>
    <source>
        <strain evidence="3 4">LMG 27047</strain>
    </source>
</reference>
<gene>
    <name evidence="3" type="ORF">HW542_11585</name>
</gene>
<dbReference type="InterPro" id="IPR010982">
    <property type="entry name" value="Lambda_DNA-bd_dom_sf"/>
</dbReference>
<accession>A0ABX2P793</accession>
<evidence type="ECO:0000313" key="3">
    <source>
        <dbReference type="EMBL" id="NVN47444.1"/>
    </source>
</evidence>
<protein>
    <submittedName>
        <fullName evidence="3">XRE family transcriptional regulator</fullName>
    </submittedName>
</protein>